<protein>
    <submittedName>
        <fullName evidence="1">Uncharacterized protein</fullName>
    </submittedName>
</protein>
<sequence>MEGGVVMSERLSIAVEDLDERIRYRIAGGEPGSKGVVWRDGDDELALDLAALRVHTKPGWLIVALPVTAASGGAQRLEVVVFLGREGAGEGARASATTRATTPEATAIADRWGADLVRVVWDGVLDLLEGAVAFATKRRPTPAPTVVGFTCDGRELAVELARGGR</sequence>
<dbReference type="AlphaFoldDB" id="A6GK94"/>
<name>A6GK94_9BACT</name>
<dbReference type="Proteomes" id="UP000005801">
    <property type="component" value="Unassembled WGS sequence"/>
</dbReference>
<proteinExistence type="predicted"/>
<gene>
    <name evidence="1" type="ORF">PPSIR1_09725</name>
</gene>
<comment type="caution">
    <text evidence="1">The sequence shown here is derived from an EMBL/GenBank/DDBJ whole genome shotgun (WGS) entry which is preliminary data.</text>
</comment>
<evidence type="ECO:0000313" key="2">
    <source>
        <dbReference type="Proteomes" id="UP000005801"/>
    </source>
</evidence>
<dbReference type="STRING" id="391625.PPSIR1_09725"/>
<organism evidence="1 2">
    <name type="scientific">Plesiocystis pacifica SIR-1</name>
    <dbReference type="NCBI Taxonomy" id="391625"/>
    <lineage>
        <taxon>Bacteria</taxon>
        <taxon>Pseudomonadati</taxon>
        <taxon>Myxococcota</taxon>
        <taxon>Polyangia</taxon>
        <taxon>Nannocystales</taxon>
        <taxon>Nannocystaceae</taxon>
        <taxon>Plesiocystis</taxon>
    </lineage>
</organism>
<keyword evidence="2" id="KW-1185">Reference proteome</keyword>
<reference evidence="1 2" key="1">
    <citation type="submission" date="2007-06" db="EMBL/GenBank/DDBJ databases">
        <authorList>
            <person name="Shimkets L."/>
            <person name="Ferriera S."/>
            <person name="Johnson J."/>
            <person name="Kravitz S."/>
            <person name="Beeson K."/>
            <person name="Sutton G."/>
            <person name="Rogers Y.-H."/>
            <person name="Friedman R."/>
            <person name="Frazier M."/>
            <person name="Venter J.C."/>
        </authorList>
    </citation>
    <scope>NUCLEOTIDE SEQUENCE [LARGE SCALE GENOMIC DNA]</scope>
    <source>
        <strain evidence="1 2">SIR-1</strain>
    </source>
</reference>
<accession>A6GK94</accession>
<evidence type="ECO:0000313" key="1">
    <source>
        <dbReference type="EMBL" id="EDM73716.1"/>
    </source>
</evidence>
<dbReference type="EMBL" id="ABCS01000186">
    <property type="protein sequence ID" value="EDM73716.1"/>
    <property type="molecule type" value="Genomic_DNA"/>
</dbReference>